<name>A0ABS6WVW7_9BACT</name>
<evidence type="ECO:0000313" key="2">
    <source>
        <dbReference type="Proteomes" id="UP000826188"/>
    </source>
</evidence>
<sequence length="176" mass="19050">MYHKKIAGISTLRWSEAVDKALCFGWIDSQAKPMDEPTYRQYSSPRKATSGWSKVNKEKNLAPVGGGTDDPDGLARVAAAQQNGSWALLDEVEMLHLPANLAQAFAHQPAAQAAFLHLGHTARRALLLGLVLAKRPATPPAAPGGHPNRLCPVTYTFCCMHSGTYATKGWLGTRPY</sequence>
<reference evidence="1 2" key="1">
    <citation type="submission" date="2021-07" db="EMBL/GenBank/DDBJ databases">
        <title>Hymenobacter profundi sp. nov., isolated from deep-sea water.</title>
        <authorList>
            <person name="Kim M.K."/>
        </authorList>
    </citation>
    <scope>NUCLEOTIDE SEQUENCE [LARGE SCALE GENOMIC DNA]</scope>
    <source>
        <strain evidence="1 2">M2</strain>
    </source>
</reference>
<dbReference type="Pfam" id="PF13376">
    <property type="entry name" value="OmdA"/>
    <property type="match status" value="1"/>
</dbReference>
<evidence type="ECO:0000313" key="1">
    <source>
        <dbReference type="EMBL" id="MBW3127750.1"/>
    </source>
</evidence>
<accession>A0ABS6WVW7</accession>
<comment type="caution">
    <text evidence="1">The sequence shown here is derived from an EMBL/GenBank/DDBJ whole genome shotgun (WGS) entry which is preliminary data.</text>
</comment>
<dbReference type="Proteomes" id="UP000826188">
    <property type="component" value="Unassembled WGS sequence"/>
</dbReference>
<dbReference type="EMBL" id="JAHWGL010000009">
    <property type="protein sequence ID" value="MBW3127750.1"/>
    <property type="molecule type" value="Genomic_DNA"/>
</dbReference>
<protein>
    <submittedName>
        <fullName evidence="1">YdeI/OmpD-associated family protein</fullName>
    </submittedName>
</protein>
<organism evidence="1 2">
    <name type="scientific">Hymenobacter profundi</name>
    <dbReference type="NCBI Taxonomy" id="1982110"/>
    <lineage>
        <taxon>Bacteria</taxon>
        <taxon>Pseudomonadati</taxon>
        <taxon>Bacteroidota</taxon>
        <taxon>Cytophagia</taxon>
        <taxon>Cytophagales</taxon>
        <taxon>Hymenobacteraceae</taxon>
        <taxon>Hymenobacter</taxon>
    </lineage>
</organism>
<proteinExistence type="predicted"/>
<gene>
    <name evidence="1" type="ORF">KYK14_04270</name>
</gene>
<keyword evidence="2" id="KW-1185">Reference proteome</keyword>
<dbReference type="RefSeq" id="WP_219157175.1">
    <property type="nucleotide sequence ID" value="NZ_JAHWGL010000009.1"/>
</dbReference>